<name>A0AAW9A9B2_9BACL</name>
<comment type="caution">
    <text evidence="1">The sequence shown here is derived from an EMBL/GenBank/DDBJ whole genome shotgun (WGS) entry which is preliminary data.</text>
</comment>
<dbReference type="Gene3D" id="3.40.50.300">
    <property type="entry name" value="P-loop containing nucleotide triphosphate hydrolases"/>
    <property type="match status" value="1"/>
</dbReference>
<gene>
    <name evidence="1" type="ORF">QTL97_04985</name>
</gene>
<evidence type="ECO:0008006" key="3">
    <source>
        <dbReference type="Google" id="ProtNLM"/>
    </source>
</evidence>
<dbReference type="SUPFAM" id="SSF52540">
    <property type="entry name" value="P-loop containing nucleoside triphosphate hydrolases"/>
    <property type="match status" value="1"/>
</dbReference>
<dbReference type="RefSeq" id="WP_283732969.1">
    <property type="nucleotide sequence ID" value="NZ_CP125968.1"/>
</dbReference>
<accession>A0AAW9A9B2</accession>
<dbReference type="InterPro" id="IPR027417">
    <property type="entry name" value="P-loop_NTPase"/>
</dbReference>
<dbReference type="EMBL" id="JAUBDJ010000002">
    <property type="protein sequence ID" value="MDW0116278.1"/>
    <property type="molecule type" value="Genomic_DNA"/>
</dbReference>
<keyword evidence="2" id="KW-1185">Reference proteome</keyword>
<protein>
    <recommendedName>
        <fullName evidence="3">Thymidylate kinase</fullName>
    </recommendedName>
</protein>
<dbReference type="AlphaFoldDB" id="A0AAW9A9B2"/>
<organism evidence="1 2">
    <name type="scientific">Sporosarcina thermotolerans</name>
    <dbReference type="NCBI Taxonomy" id="633404"/>
    <lineage>
        <taxon>Bacteria</taxon>
        <taxon>Bacillati</taxon>
        <taxon>Bacillota</taxon>
        <taxon>Bacilli</taxon>
        <taxon>Bacillales</taxon>
        <taxon>Caryophanaceae</taxon>
        <taxon>Sporosarcina</taxon>
    </lineage>
</organism>
<reference evidence="1 2" key="1">
    <citation type="submission" date="2023-06" db="EMBL/GenBank/DDBJ databases">
        <title>Sporosarcina sp. nov., isolated from Korean traditional fermented seafood 'Jeotgal'.</title>
        <authorList>
            <person name="Yang A.I."/>
            <person name="Shin N.-R."/>
        </authorList>
    </citation>
    <scope>NUCLEOTIDE SEQUENCE [LARGE SCALE GENOMIC DNA]</scope>
    <source>
        <strain evidence="1 2">KCTC43456</strain>
    </source>
</reference>
<dbReference type="Proteomes" id="UP001271648">
    <property type="component" value="Unassembled WGS sequence"/>
</dbReference>
<evidence type="ECO:0000313" key="1">
    <source>
        <dbReference type="EMBL" id="MDW0116278.1"/>
    </source>
</evidence>
<proteinExistence type="predicted"/>
<evidence type="ECO:0000313" key="2">
    <source>
        <dbReference type="Proteomes" id="UP001271648"/>
    </source>
</evidence>
<sequence length="241" mass="27450">MGKNKCPLIIEFNGLPGSGKSTLSNRLLNKLQIMGIKAEQSDYFINSLNAGKYTKYLRLFKYGGVKVPIYLLSFLISIKPISIARIKYIKSIYLFYLIYKKYSINGDYDAIVVDQGIIQAIVSSVYLDKMDAGKLAELLNKLNLKELNYLVVDCISDELMSSKRINSRKLEQGRFDFMEIDCLRKNLEIQSSIFAEVRSCLNIKDIDRVGLDMRTPINTNTNILYEIVIKRISNKTNTAIG</sequence>